<gene>
    <name evidence="1" type="ORF">ACFPCY_33750</name>
</gene>
<reference evidence="2" key="1">
    <citation type="journal article" date="2019" name="Int. J. Syst. Evol. Microbiol.">
        <title>The Global Catalogue of Microorganisms (GCM) 10K type strain sequencing project: providing services to taxonomists for standard genome sequencing and annotation.</title>
        <authorList>
            <consortium name="The Broad Institute Genomics Platform"/>
            <consortium name="The Broad Institute Genome Sequencing Center for Infectious Disease"/>
            <person name="Wu L."/>
            <person name="Ma J."/>
        </authorList>
    </citation>
    <scope>NUCLEOTIDE SEQUENCE [LARGE SCALE GENOMIC DNA]</scope>
    <source>
        <strain evidence="2">KLKA75</strain>
    </source>
</reference>
<accession>A0ABV9UAP1</accession>
<dbReference type="EMBL" id="JBHSIT010000012">
    <property type="protein sequence ID" value="MFC4912306.1"/>
    <property type="molecule type" value="Genomic_DNA"/>
</dbReference>
<evidence type="ECO:0000313" key="2">
    <source>
        <dbReference type="Proteomes" id="UP001595872"/>
    </source>
</evidence>
<proteinExistence type="predicted"/>
<sequence length="99" mass="10725">MANPRERLETLAGALTAAGLSARLAMDDPPLLHVRFLGPPVAQETIGCGEQDGELWFRWVSQEVLLGRADDVPGAAERVRYVLVPPGFSEPDAESEGKR</sequence>
<dbReference type="RefSeq" id="WP_378262096.1">
    <property type="nucleotide sequence ID" value="NZ_JBHSIT010000012.1"/>
</dbReference>
<protein>
    <submittedName>
        <fullName evidence="1">Uncharacterized protein</fullName>
    </submittedName>
</protein>
<organism evidence="1 2">
    <name type="scientific">Actinomadura gamaensis</name>
    <dbReference type="NCBI Taxonomy" id="1763541"/>
    <lineage>
        <taxon>Bacteria</taxon>
        <taxon>Bacillati</taxon>
        <taxon>Actinomycetota</taxon>
        <taxon>Actinomycetes</taxon>
        <taxon>Streptosporangiales</taxon>
        <taxon>Thermomonosporaceae</taxon>
        <taxon>Actinomadura</taxon>
    </lineage>
</organism>
<keyword evidence="2" id="KW-1185">Reference proteome</keyword>
<comment type="caution">
    <text evidence="1">The sequence shown here is derived from an EMBL/GenBank/DDBJ whole genome shotgun (WGS) entry which is preliminary data.</text>
</comment>
<evidence type="ECO:0000313" key="1">
    <source>
        <dbReference type="EMBL" id="MFC4912306.1"/>
    </source>
</evidence>
<dbReference type="Proteomes" id="UP001595872">
    <property type="component" value="Unassembled WGS sequence"/>
</dbReference>
<name>A0ABV9UAP1_9ACTN</name>